<dbReference type="RefSeq" id="YP_009638606.1">
    <property type="nucleotide sequence ID" value="NC_042338.1"/>
</dbReference>
<dbReference type="KEGG" id="vg:40235410"/>
<evidence type="ECO:0000313" key="2">
    <source>
        <dbReference type="Proteomes" id="UP000009002"/>
    </source>
</evidence>
<keyword evidence="2" id="KW-1185">Reference proteome</keyword>
<sequence length="39" mass="3852">MYSAFDDAWSGIATHGVLAALAGTFGVSIGDLAEPVAVA</sequence>
<proteinExistence type="predicted"/>
<dbReference type="EMBL" id="JX042579">
    <property type="protein sequence ID" value="AFN37739.1"/>
    <property type="molecule type" value="Genomic_DNA"/>
</dbReference>
<evidence type="ECO:0000313" key="1">
    <source>
        <dbReference type="EMBL" id="AFN37739.1"/>
    </source>
</evidence>
<name>I6XHT0_9CAUD</name>
<organism evidence="1 2">
    <name type="scientific">Mycobacterium phage MacnCheese</name>
    <dbReference type="NCBI Taxonomy" id="2927982"/>
    <lineage>
        <taxon>Viruses</taxon>
        <taxon>Duplodnaviria</taxon>
        <taxon>Heunggongvirae</taxon>
        <taxon>Uroviricota</taxon>
        <taxon>Caudoviricetes</taxon>
        <taxon>Weiservirinae</taxon>
        <taxon>Keshuvirus</taxon>
        <taxon>Keshuvirus macncheese</taxon>
    </lineage>
</organism>
<evidence type="ECO:0008006" key="3">
    <source>
        <dbReference type="Google" id="ProtNLM"/>
    </source>
</evidence>
<protein>
    <recommendedName>
        <fullName evidence="3">Helix-turn-helix DNA binding domain protein</fullName>
    </recommendedName>
</protein>
<dbReference type="GeneID" id="40235410"/>
<dbReference type="Proteomes" id="UP000009002">
    <property type="component" value="Segment"/>
</dbReference>
<gene>
    <name evidence="1" type="primary">48</name>
    <name evidence="1" type="ORF">MACNCHEESE_48</name>
</gene>
<accession>I6XHT0</accession>
<reference evidence="2" key="1">
    <citation type="submission" date="2012-05" db="EMBL/GenBank/DDBJ databases">
        <authorList>
            <person name="Everding T.M."/>
            <person name="Alkanani M.S."/>
            <person name="Bell A.C."/>
            <person name="Bohner A."/>
            <person name="Burghgraef A.L."/>
            <person name="DeVries J.T."/>
            <person name="Hooker S.J."/>
            <person name="Jansma C.A."/>
            <person name="Lang J.M."/>
            <person name="Lin J.Y."/>
            <person name="Newhof J.T."/>
            <person name="Noyes I.C.B."/>
            <person name="Schultz L.N."/>
            <person name="Stewart S.L."/>
            <person name="VandeHaar P.S."/>
            <person name="Vasquez J.A."/>
            <person name="Veldkamp K.L."/>
            <person name="Venema K.M."/>
            <person name="Westra V.A."/>
            <person name="Wrobel K.E."/>
            <person name="Harris A.D."/>
            <person name="Wertz J.T."/>
            <person name="DeJong R.J."/>
            <person name="Buck G.A."/>
            <person name="Campbell R."/>
            <person name="Carvalho M.R."/>
            <person name="Johnson A."/>
            <person name="Kettlewell J.M."/>
            <person name="Lee V."/>
            <person name="Loviza R."/>
            <person name="Renner D."/>
            <person name="Serrano M.G."/>
            <person name="Voegtly L.J."/>
            <person name="Walstead R."/>
            <person name="Wang Y.P."/>
            <person name="Bradley K.W."/>
            <person name="Khaja R."/>
            <person name="Lewis M.F."/>
            <person name="Barker L.P."/>
            <person name="Asai D.J."/>
            <person name="Bowman C.A."/>
            <person name="Russell D.A."/>
            <person name="Pope W.H."/>
            <person name="Jacobs-Sera D."/>
            <person name="Hendrix R.W."/>
            <person name="Hatfull G.F."/>
        </authorList>
    </citation>
    <scope>NUCLEOTIDE SEQUENCE [LARGE SCALE GENOMIC DNA]</scope>
</reference>